<dbReference type="InterPro" id="IPR002514">
    <property type="entry name" value="Transposase_8"/>
</dbReference>
<dbReference type="Proteomes" id="UP000515909">
    <property type="component" value="Chromosome"/>
</dbReference>
<feature type="coiled-coil region" evidence="1">
    <location>
        <begin position="53"/>
        <end position="87"/>
    </location>
</feature>
<organism evidence="2 3">
    <name type="scientific">Caproicibacter fermentans</name>
    <dbReference type="NCBI Taxonomy" id="2576756"/>
    <lineage>
        <taxon>Bacteria</taxon>
        <taxon>Bacillati</taxon>
        <taxon>Bacillota</taxon>
        <taxon>Clostridia</taxon>
        <taxon>Eubacteriales</taxon>
        <taxon>Acutalibacteraceae</taxon>
        <taxon>Caproicibacter</taxon>
    </lineage>
</organism>
<protein>
    <submittedName>
        <fullName evidence="2">Transposase</fullName>
    </submittedName>
</protein>
<dbReference type="Gene3D" id="1.10.10.60">
    <property type="entry name" value="Homeodomain-like"/>
    <property type="match status" value="1"/>
</dbReference>
<dbReference type="GO" id="GO:0003677">
    <property type="term" value="F:DNA binding"/>
    <property type="evidence" value="ECO:0007669"/>
    <property type="project" value="InterPro"/>
</dbReference>
<proteinExistence type="predicted"/>
<dbReference type="InterPro" id="IPR009057">
    <property type="entry name" value="Homeodomain-like_sf"/>
</dbReference>
<dbReference type="GO" id="GO:0006313">
    <property type="term" value="P:DNA transposition"/>
    <property type="evidence" value="ECO:0007669"/>
    <property type="project" value="InterPro"/>
</dbReference>
<dbReference type="KEGG" id="cfem:HCR03_14510"/>
<dbReference type="EMBL" id="CP060286">
    <property type="protein sequence ID" value="QNK39910.1"/>
    <property type="molecule type" value="Genomic_DNA"/>
</dbReference>
<dbReference type="AlphaFoldDB" id="A0A7G8T8G9"/>
<reference evidence="2 3" key="1">
    <citation type="submission" date="2020-08" db="EMBL/GenBank/DDBJ databases">
        <title>The isolate Caproiciproducens sp. 7D4C2 produces n-caproate at mildly acidic conditions from hexoses: genome and rBOX comparison with related strains and chain-elongating bacteria.</title>
        <authorList>
            <person name="Esquivel-Elizondo S."/>
            <person name="Bagci C."/>
            <person name="Temovska M."/>
            <person name="Jeon B.S."/>
            <person name="Bessarab I."/>
            <person name="Williams R.B.H."/>
            <person name="Huson D.H."/>
            <person name="Angenent L.T."/>
        </authorList>
    </citation>
    <scope>NUCLEOTIDE SEQUENCE [LARGE SCALE GENOMIC DNA]</scope>
    <source>
        <strain evidence="2 3">7D4C2</strain>
    </source>
</reference>
<dbReference type="PANTHER" id="PTHR33215">
    <property type="entry name" value="PROTEIN DISTAL ANTENNA"/>
    <property type="match status" value="1"/>
</dbReference>
<dbReference type="Pfam" id="PF01527">
    <property type="entry name" value="HTH_Tnp_1"/>
    <property type="match status" value="1"/>
</dbReference>
<dbReference type="RefSeq" id="WP_187034971.1">
    <property type="nucleotide sequence ID" value="NZ_CP060286.1"/>
</dbReference>
<name>A0A7G8T8G9_9FIRM</name>
<evidence type="ECO:0000256" key="1">
    <source>
        <dbReference type="SAM" id="Coils"/>
    </source>
</evidence>
<dbReference type="PANTHER" id="PTHR33215:SF13">
    <property type="entry name" value="PROTEIN DISTAL ANTENNA"/>
    <property type="match status" value="1"/>
</dbReference>
<gene>
    <name evidence="2" type="ORF">HCR03_14510</name>
</gene>
<evidence type="ECO:0000313" key="2">
    <source>
        <dbReference type="EMBL" id="QNK39910.1"/>
    </source>
</evidence>
<dbReference type="InterPro" id="IPR051839">
    <property type="entry name" value="RD_transcriptional_regulator"/>
</dbReference>
<dbReference type="SUPFAM" id="SSF46689">
    <property type="entry name" value="Homeodomain-like"/>
    <property type="match status" value="1"/>
</dbReference>
<keyword evidence="1" id="KW-0175">Coiled coil</keyword>
<evidence type="ECO:0000313" key="3">
    <source>
        <dbReference type="Proteomes" id="UP000515909"/>
    </source>
</evidence>
<accession>A0A7G8T8G9</accession>
<dbReference type="GO" id="GO:0004803">
    <property type="term" value="F:transposase activity"/>
    <property type="evidence" value="ECO:0007669"/>
    <property type="project" value="InterPro"/>
</dbReference>
<sequence>MEKSKGRRYSEEFKQGAVKLVLENKQSIAEVCRSLGVSRNAVDRWLAADTDSHNAERVQMRQLEEENRRLRKEKADLEDTVEILKKAAAIFSQSQRKSTK</sequence>